<dbReference type="OrthoDB" id="2419at2759"/>
<dbReference type="GO" id="GO:0005543">
    <property type="term" value="F:phospholipid binding"/>
    <property type="evidence" value="ECO:0007669"/>
    <property type="project" value="TreeGrafter"/>
</dbReference>
<dbReference type="EMBL" id="GL349444">
    <property type="protein sequence ID" value="KNC46898.1"/>
    <property type="molecule type" value="Genomic_DNA"/>
</dbReference>
<reference evidence="8 9" key="1">
    <citation type="submission" date="2010-05" db="EMBL/GenBank/DDBJ databases">
        <title>The Genome Sequence of Thecamonas trahens ATCC 50062.</title>
        <authorList>
            <consortium name="The Broad Institute Genome Sequencing Platform"/>
            <person name="Russ C."/>
            <person name="Cuomo C."/>
            <person name="Shea T."/>
            <person name="Young S.K."/>
            <person name="Zeng Q."/>
            <person name="Koehrsen M."/>
            <person name="Haas B."/>
            <person name="Borodovsky M."/>
            <person name="Guigo R."/>
            <person name="Alvarado L."/>
            <person name="Berlin A."/>
            <person name="Bochicchio J."/>
            <person name="Borenstein D."/>
            <person name="Chapman S."/>
            <person name="Chen Z."/>
            <person name="Freedman E."/>
            <person name="Gellesch M."/>
            <person name="Goldberg J."/>
            <person name="Griggs A."/>
            <person name="Gujja S."/>
            <person name="Heilman E."/>
            <person name="Heiman D."/>
            <person name="Hepburn T."/>
            <person name="Howarth C."/>
            <person name="Jen D."/>
            <person name="Larson L."/>
            <person name="Mehta T."/>
            <person name="Park D."/>
            <person name="Pearson M."/>
            <person name="Roberts A."/>
            <person name="Saif S."/>
            <person name="Shenoy N."/>
            <person name="Sisk P."/>
            <person name="Stolte C."/>
            <person name="Sykes S."/>
            <person name="Thomson T."/>
            <person name="Walk T."/>
            <person name="White J."/>
            <person name="Yandava C."/>
            <person name="Burger G."/>
            <person name="Gray M.W."/>
            <person name="Holland P.W.H."/>
            <person name="King N."/>
            <person name="Lang F.B.F."/>
            <person name="Roger A.J."/>
            <person name="Ruiz-Trillo I."/>
            <person name="Lander E."/>
            <person name="Nusbaum C."/>
        </authorList>
    </citation>
    <scope>NUCLEOTIDE SEQUENCE [LARGE SCALE GENOMIC DNA]</scope>
    <source>
        <strain evidence="8 9">ATCC 50062</strain>
    </source>
</reference>
<evidence type="ECO:0000256" key="5">
    <source>
        <dbReference type="ARBA" id="ARBA00022679"/>
    </source>
</evidence>
<dbReference type="PANTHER" id="PTHR30372:SF4">
    <property type="entry name" value="LIPID-A-DISACCHARIDE SYNTHASE, MITOCHONDRIAL-RELATED"/>
    <property type="match status" value="1"/>
</dbReference>
<dbReference type="Pfam" id="PF02684">
    <property type="entry name" value="LpxB"/>
    <property type="match status" value="1"/>
</dbReference>
<comment type="catalytic activity">
    <reaction evidence="7">
        <text>a lipid X + a UDP-2-N,3-O-bis[(3R)-3-hydroxyacyl]-alpha-D-glucosamine = a lipid A disaccharide + UDP + H(+)</text>
        <dbReference type="Rhea" id="RHEA:67828"/>
        <dbReference type="ChEBI" id="CHEBI:15378"/>
        <dbReference type="ChEBI" id="CHEBI:58223"/>
        <dbReference type="ChEBI" id="CHEBI:137748"/>
        <dbReference type="ChEBI" id="CHEBI:176338"/>
        <dbReference type="ChEBI" id="CHEBI:176343"/>
        <dbReference type="EC" id="2.4.1.182"/>
    </reaction>
</comment>
<keyword evidence="3" id="KW-0441">Lipid A biosynthesis</keyword>
<evidence type="ECO:0000256" key="7">
    <source>
        <dbReference type="ARBA" id="ARBA00048975"/>
    </source>
</evidence>
<sequence>MAAARRVGVKVALVAGEPSGDGLGAGLARALQKRGVEVVALGGPRMEAVTGVASPIPLDEVAVMGFTEVISALPRLRSHVAAAARWLAETEADIVVTVDAKGFNNRVVARAAEELVASGRPVPPRLQYVAPSLWAWSSPGRVARGAKALAASAAGVLSVVPMDAPVLAAAVPDLPVTYIGYPAVAGLLAAQRSGGLGSAASRVWAGPAERLTIGIYPGSRQQEVRVLLPLFAGVAGRVARSLGLDAADVDLHIVAATETIADRAKAYMGNEPGVEVFRASMATVHGLGSAMQRQHVALAASGTVVPQLVAMGTPTVVAFPGSWLTEHLARWLTKVSWASLPNILYHEHASPDVAKSMGVGADAPIPEFLFSSALDADGIAAAATRLLADDDARAAQLAVSSLTTPLLDGPNSRDPSELAADAVLATVAGDSRLTH</sequence>
<dbReference type="AlphaFoldDB" id="A0A0L0D6G4"/>
<dbReference type="SUPFAM" id="SSF53756">
    <property type="entry name" value="UDP-Glycosyltransferase/glycogen phosphorylase"/>
    <property type="match status" value="1"/>
</dbReference>
<keyword evidence="4" id="KW-0328">Glycosyltransferase</keyword>
<evidence type="ECO:0000256" key="1">
    <source>
        <dbReference type="ARBA" id="ARBA00012687"/>
    </source>
</evidence>
<evidence type="ECO:0000256" key="6">
    <source>
        <dbReference type="ARBA" id="ARBA00023098"/>
    </source>
</evidence>
<dbReference type="EC" id="2.4.1.182" evidence="1"/>
<evidence type="ECO:0000256" key="2">
    <source>
        <dbReference type="ARBA" id="ARBA00022516"/>
    </source>
</evidence>
<dbReference type="RefSeq" id="XP_013760171.1">
    <property type="nucleotide sequence ID" value="XM_013904717.1"/>
</dbReference>
<dbReference type="GeneID" id="25562941"/>
<keyword evidence="2" id="KW-0444">Lipid biosynthesis</keyword>
<name>A0A0L0D6G4_THETB</name>
<keyword evidence="9" id="KW-1185">Reference proteome</keyword>
<dbReference type="GO" id="GO:0016020">
    <property type="term" value="C:membrane"/>
    <property type="evidence" value="ECO:0007669"/>
    <property type="project" value="GOC"/>
</dbReference>
<evidence type="ECO:0000256" key="4">
    <source>
        <dbReference type="ARBA" id="ARBA00022676"/>
    </source>
</evidence>
<evidence type="ECO:0000256" key="3">
    <source>
        <dbReference type="ARBA" id="ARBA00022556"/>
    </source>
</evidence>
<keyword evidence="6" id="KW-0443">Lipid metabolism</keyword>
<dbReference type="Proteomes" id="UP000054408">
    <property type="component" value="Unassembled WGS sequence"/>
</dbReference>
<evidence type="ECO:0000313" key="8">
    <source>
        <dbReference type="EMBL" id="KNC46898.1"/>
    </source>
</evidence>
<dbReference type="InterPro" id="IPR003835">
    <property type="entry name" value="Glyco_trans_19"/>
</dbReference>
<dbReference type="GO" id="GO:0008915">
    <property type="term" value="F:lipid-A-disaccharide synthase activity"/>
    <property type="evidence" value="ECO:0007669"/>
    <property type="project" value="UniProtKB-EC"/>
</dbReference>
<proteinExistence type="predicted"/>
<dbReference type="OMA" id="YVILPFE"/>
<accession>A0A0L0D6G4</accession>
<dbReference type="GO" id="GO:0009245">
    <property type="term" value="P:lipid A biosynthetic process"/>
    <property type="evidence" value="ECO:0007669"/>
    <property type="project" value="UniProtKB-KW"/>
</dbReference>
<dbReference type="PANTHER" id="PTHR30372">
    <property type="entry name" value="LIPID-A-DISACCHARIDE SYNTHASE"/>
    <property type="match status" value="1"/>
</dbReference>
<evidence type="ECO:0000313" key="9">
    <source>
        <dbReference type="Proteomes" id="UP000054408"/>
    </source>
</evidence>
<protein>
    <recommendedName>
        <fullName evidence="1">lipid-A-disaccharide synthase</fullName>
        <ecNumber evidence="1">2.4.1.182</ecNumber>
    </recommendedName>
</protein>
<keyword evidence="5" id="KW-0808">Transferase</keyword>
<gene>
    <name evidence="8" type="ORF">AMSG_03329</name>
</gene>
<dbReference type="eggNOG" id="ENOG502QTT8">
    <property type="taxonomic scope" value="Eukaryota"/>
</dbReference>
<dbReference type="STRING" id="461836.A0A0L0D6G4"/>
<organism evidence="8 9">
    <name type="scientific">Thecamonas trahens ATCC 50062</name>
    <dbReference type="NCBI Taxonomy" id="461836"/>
    <lineage>
        <taxon>Eukaryota</taxon>
        <taxon>Apusozoa</taxon>
        <taxon>Apusomonadida</taxon>
        <taxon>Apusomonadidae</taxon>
        <taxon>Thecamonas</taxon>
    </lineage>
</organism>